<accession>A0A512C2S1</accession>
<gene>
    <name evidence="3" type="ORF">MAE02_60230</name>
</gene>
<keyword evidence="1" id="KW-0812">Transmembrane</keyword>
<dbReference type="EMBL" id="BJYU01000181">
    <property type="protein sequence ID" value="GEO18327.1"/>
    <property type="molecule type" value="Genomic_DNA"/>
</dbReference>
<dbReference type="GO" id="GO:0003677">
    <property type="term" value="F:DNA binding"/>
    <property type="evidence" value="ECO:0007669"/>
    <property type="project" value="InterPro"/>
</dbReference>
<comment type="caution">
    <text evidence="3">The sequence shown here is derived from an EMBL/GenBank/DDBJ whole genome shotgun (WGS) entry which is preliminary data.</text>
</comment>
<reference evidence="3 4" key="1">
    <citation type="submission" date="2019-07" db="EMBL/GenBank/DDBJ databases">
        <title>Whole genome shotgun sequence of Microvirga aerophila NBRC 106136.</title>
        <authorList>
            <person name="Hosoyama A."/>
            <person name="Uohara A."/>
            <person name="Ohji S."/>
            <person name="Ichikawa N."/>
        </authorList>
    </citation>
    <scope>NUCLEOTIDE SEQUENCE [LARGE SCALE GENOMIC DNA]</scope>
    <source>
        <strain evidence="3 4">NBRC 106136</strain>
    </source>
</reference>
<protein>
    <recommendedName>
        <fullName evidence="2">Transposase IS116/IS110/IS902 C-terminal domain-containing protein</fullName>
    </recommendedName>
</protein>
<keyword evidence="1" id="KW-0472">Membrane</keyword>
<sequence>MAPDEKLAIQRYLADLDHRARDLTVLDQAVAERALQDDRVRRLMTIGGVHMTVAVGVLAAIGDIARFSSPDKLVSYLGLNPSVCQSGNKAGSPRPDH</sequence>
<name>A0A512C2S1_9HYPH</name>
<feature type="domain" description="Transposase IS116/IS110/IS902 C-terminal" evidence="2">
    <location>
        <begin position="41"/>
        <end position="94"/>
    </location>
</feature>
<keyword evidence="4" id="KW-1185">Reference proteome</keyword>
<dbReference type="GO" id="GO:0006313">
    <property type="term" value="P:DNA transposition"/>
    <property type="evidence" value="ECO:0007669"/>
    <property type="project" value="InterPro"/>
</dbReference>
<evidence type="ECO:0000313" key="4">
    <source>
        <dbReference type="Proteomes" id="UP000321085"/>
    </source>
</evidence>
<dbReference type="PANTHER" id="PTHR33055">
    <property type="entry name" value="TRANSPOSASE FOR INSERTION SEQUENCE ELEMENT IS1111A"/>
    <property type="match status" value="1"/>
</dbReference>
<dbReference type="Pfam" id="PF02371">
    <property type="entry name" value="Transposase_20"/>
    <property type="match status" value="1"/>
</dbReference>
<keyword evidence="1" id="KW-1133">Transmembrane helix</keyword>
<evidence type="ECO:0000259" key="2">
    <source>
        <dbReference type="Pfam" id="PF02371"/>
    </source>
</evidence>
<proteinExistence type="predicted"/>
<dbReference type="Proteomes" id="UP000321085">
    <property type="component" value="Unassembled WGS sequence"/>
</dbReference>
<feature type="transmembrane region" description="Helical" evidence="1">
    <location>
        <begin position="43"/>
        <end position="62"/>
    </location>
</feature>
<organism evidence="3 4">
    <name type="scientific">Microvirga aerophila</name>
    <dbReference type="NCBI Taxonomy" id="670291"/>
    <lineage>
        <taxon>Bacteria</taxon>
        <taxon>Pseudomonadati</taxon>
        <taxon>Pseudomonadota</taxon>
        <taxon>Alphaproteobacteria</taxon>
        <taxon>Hyphomicrobiales</taxon>
        <taxon>Methylobacteriaceae</taxon>
        <taxon>Microvirga</taxon>
    </lineage>
</organism>
<evidence type="ECO:0000313" key="3">
    <source>
        <dbReference type="EMBL" id="GEO18327.1"/>
    </source>
</evidence>
<dbReference type="AlphaFoldDB" id="A0A512C2S1"/>
<dbReference type="GO" id="GO:0004803">
    <property type="term" value="F:transposase activity"/>
    <property type="evidence" value="ECO:0007669"/>
    <property type="project" value="InterPro"/>
</dbReference>
<evidence type="ECO:0000256" key="1">
    <source>
        <dbReference type="SAM" id="Phobius"/>
    </source>
</evidence>
<dbReference type="InterPro" id="IPR003346">
    <property type="entry name" value="Transposase_20"/>
</dbReference>
<dbReference type="InterPro" id="IPR047650">
    <property type="entry name" value="Transpos_IS110"/>
</dbReference>